<organism evidence="2 3">
    <name type="scientific">Salmonella bongori N268-08</name>
    <dbReference type="NCBI Taxonomy" id="1197719"/>
    <lineage>
        <taxon>Bacteria</taxon>
        <taxon>Pseudomonadati</taxon>
        <taxon>Pseudomonadota</taxon>
        <taxon>Gammaproteobacteria</taxon>
        <taxon>Enterobacterales</taxon>
        <taxon>Enterobacteriaceae</taxon>
        <taxon>Salmonella</taxon>
    </lineage>
</organism>
<dbReference type="EMBL" id="CP006608">
    <property type="protein sequence ID" value="AGR59916.1"/>
    <property type="molecule type" value="Genomic_DNA"/>
</dbReference>
<proteinExistence type="predicted"/>
<keyword evidence="1" id="KW-0472">Membrane</keyword>
<reference evidence="2 3" key="1">
    <citation type="submission" date="2013-07" db="EMBL/GenBank/DDBJ databases">
        <title>Genome sequence of Salmonella bongori N268-08 - a rare clinical isolate.</title>
        <authorList>
            <person name="Marti R."/>
            <person name="Hagens S."/>
            <person name="Loessner M.J."/>
            <person name="Klumpp J."/>
        </authorList>
    </citation>
    <scope>NUCLEOTIDE SEQUENCE [LARGE SCALE GENOMIC DNA]</scope>
    <source>
        <strain evidence="2 3">N268-08</strain>
    </source>
</reference>
<dbReference type="PATRIC" id="fig|1197719.3.peg.2725"/>
<sequence length="57" mass="6144">MRPVSIMDGTTLSAQHTGAYASIVIDRLMQHCETFSVFLFGAGCVANAIIVPIMQTE</sequence>
<keyword evidence="1" id="KW-0812">Transmembrane</keyword>
<dbReference type="AlphaFoldDB" id="S5MT64"/>
<dbReference type="Gene3D" id="3.30.1780.10">
    <property type="entry name" value="ornithine cyclodeaminase, domain 1"/>
    <property type="match status" value="1"/>
</dbReference>
<dbReference type="Gene3D" id="3.40.50.720">
    <property type="entry name" value="NAD(P)-binding Rossmann-like Domain"/>
    <property type="match status" value="1"/>
</dbReference>
<protein>
    <submittedName>
        <fullName evidence="2">Ornithine cyclodeaminase</fullName>
    </submittedName>
</protein>
<dbReference type="HOGENOM" id="CLU_2994042_0_0_6"/>
<keyword evidence="1" id="KW-1133">Transmembrane helix</keyword>
<evidence type="ECO:0000313" key="3">
    <source>
        <dbReference type="Proteomes" id="UP000015042"/>
    </source>
</evidence>
<dbReference type="InterPro" id="IPR023401">
    <property type="entry name" value="ODC_N"/>
</dbReference>
<name>S5MT64_SALBN</name>
<dbReference type="Proteomes" id="UP000015042">
    <property type="component" value="Chromosome"/>
</dbReference>
<evidence type="ECO:0000313" key="2">
    <source>
        <dbReference type="EMBL" id="AGR59916.1"/>
    </source>
</evidence>
<evidence type="ECO:0000256" key="1">
    <source>
        <dbReference type="SAM" id="Phobius"/>
    </source>
</evidence>
<feature type="transmembrane region" description="Helical" evidence="1">
    <location>
        <begin position="35"/>
        <end position="54"/>
    </location>
</feature>
<gene>
    <name evidence="2" type="ORF">A464_2731</name>
</gene>
<dbReference type="KEGG" id="sbz:A464_2731"/>
<accession>S5MT64</accession>